<evidence type="ECO:0000256" key="1">
    <source>
        <dbReference type="ARBA" id="ARBA00022679"/>
    </source>
</evidence>
<gene>
    <name evidence="8" type="ORF">DB32_004986</name>
</gene>
<evidence type="ECO:0000256" key="4">
    <source>
        <dbReference type="ARBA" id="ARBA00022840"/>
    </source>
</evidence>
<keyword evidence="9" id="KW-1185">Reference proteome</keyword>
<dbReference type="Proteomes" id="UP000034883">
    <property type="component" value="Chromosome"/>
</dbReference>
<dbReference type="Gene3D" id="3.30.200.20">
    <property type="entry name" value="Phosphorylase Kinase, domain 1"/>
    <property type="match status" value="1"/>
</dbReference>
<keyword evidence="3 8" id="KW-0418">Kinase</keyword>
<keyword evidence="6" id="KW-1133">Transmembrane helix</keyword>
<keyword evidence="8" id="KW-0723">Serine/threonine-protein kinase</keyword>
<evidence type="ECO:0000259" key="7">
    <source>
        <dbReference type="PROSITE" id="PS50011"/>
    </source>
</evidence>
<dbReference type="InterPro" id="IPR000719">
    <property type="entry name" value="Prot_kinase_dom"/>
</dbReference>
<reference evidence="8 9" key="1">
    <citation type="submission" date="2015-03" db="EMBL/GenBank/DDBJ databases">
        <title>Genome assembly of Sandaracinus amylolyticus DSM 53668.</title>
        <authorList>
            <person name="Sharma G."/>
            <person name="Subramanian S."/>
        </authorList>
    </citation>
    <scope>NUCLEOTIDE SEQUENCE [LARGE SCALE GENOMIC DNA]</scope>
    <source>
        <strain evidence="8 9">DSM 53668</strain>
    </source>
</reference>
<dbReference type="PANTHER" id="PTHR43289:SF6">
    <property type="entry name" value="SERINE_THREONINE-PROTEIN KINASE NEKL-3"/>
    <property type="match status" value="1"/>
</dbReference>
<feature type="domain" description="Protein kinase" evidence="7">
    <location>
        <begin position="9"/>
        <end position="273"/>
    </location>
</feature>
<dbReference type="PROSITE" id="PS00108">
    <property type="entry name" value="PROTEIN_KINASE_ST"/>
    <property type="match status" value="1"/>
</dbReference>
<dbReference type="KEGG" id="samy:DB32_004986"/>
<dbReference type="AlphaFoldDB" id="A0A0F6W599"/>
<keyword evidence="4 5" id="KW-0067">ATP-binding</keyword>
<dbReference type="STRING" id="927083.DB32_004986"/>
<sequence length="430" mass="46326">MGRIVRRKWRLDALLGIGGMAAVYAATHRNGHRVALKMLHPWLLAWPDARERFLRESYVANSIAHPGVVPVADDDEAEDGAPFLVMELLHGESLEDRVARLGPMAFSEALLVARDLLDVLAAAHAASVVHRDVKPDNVFLERAQPRGRLRLLDFGIARLREIAGEGGETRQGALLGTPAYMSPEQALGQWHRVDARTDLWAVGATLFAMIAGRAPRRGDDVRALIAASQEPLPDLRDVVPDAPEALAKLVATATAYERDARFADAVRMRDAVDRCRRDISVTDTAISLGRLAETIGGAPKAAAPPDTEEFERADLALSSSTPFDDEDPTHFEPIAEALAALRREAGEDDPTAFLTRGAVAKELAEHARAEVEQACSSPQAAAKTPVPASAPIPPPARPTLELDARWVVAIVLALLALSGVIALVVSRIAR</sequence>
<evidence type="ECO:0000256" key="6">
    <source>
        <dbReference type="SAM" id="Phobius"/>
    </source>
</evidence>
<dbReference type="GO" id="GO:0005524">
    <property type="term" value="F:ATP binding"/>
    <property type="evidence" value="ECO:0007669"/>
    <property type="project" value="UniProtKB-UniRule"/>
</dbReference>
<dbReference type="GO" id="GO:0004674">
    <property type="term" value="F:protein serine/threonine kinase activity"/>
    <property type="evidence" value="ECO:0007669"/>
    <property type="project" value="UniProtKB-KW"/>
</dbReference>
<dbReference type="SMART" id="SM00220">
    <property type="entry name" value="S_TKc"/>
    <property type="match status" value="1"/>
</dbReference>
<dbReference type="PROSITE" id="PS00107">
    <property type="entry name" value="PROTEIN_KINASE_ATP"/>
    <property type="match status" value="1"/>
</dbReference>
<feature type="transmembrane region" description="Helical" evidence="6">
    <location>
        <begin position="406"/>
        <end position="425"/>
    </location>
</feature>
<organism evidence="8 9">
    <name type="scientific">Sandaracinus amylolyticus</name>
    <dbReference type="NCBI Taxonomy" id="927083"/>
    <lineage>
        <taxon>Bacteria</taxon>
        <taxon>Pseudomonadati</taxon>
        <taxon>Myxococcota</taxon>
        <taxon>Polyangia</taxon>
        <taxon>Polyangiales</taxon>
        <taxon>Sandaracinaceae</taxon>
        <taxon>Sandaracinus</taxon>
    </lineage>
</organism>
<feature type="binding site" evidence="5">
    <location>
        <position position="37"/>
    </location>
    <ligand>
        <name>ATP</name>
        <dbReference type="ChEBI" id="CHEBI:30616"/>
    </ligand>
</feature>
<dbReference type="InterPro" id="IPR017441">
    <property type="entry name" value="Protein_kinase_ATP_BS"/>
</dbReference>
<evidence type="ECO:0000256" key="5">
    <source>
        <dbReference type="PROSITE-ProRule" id="PRU10141"/>
    </source>
</evidence>
<keyword evidence="6" id="KW-0812">Transmembrane</keyword>
<dbReference type="PANTHER" id="PTHR43289">
    <property type="entry name" value="MITOGEN-ACTIVATED PROTEIN KINASE KINASE KINASE 20-RELATED"/>
    <property type="match status" value="1"/>
</dbReference>
<keyword evidence="1" id="KW-0808">Transferase</keyword>
<dbReference type="SUPFAM" id="SSF56112">
    <property type="entry name" value="Protein kinase-like (PK-like)"/>
    <property type="match status" value="1"/>
</dbReference>
<keyword evidence="6" id="KW-0472">Membrane</keyword>
<accession>A0A0F6W599</accession>
<keyword evidence="2 5" id="KW-0547">Nucleotide-binding</keyword>
<dbReference type="PROSITE" id="PS50011">
    <property type="entry name" value="PROTEIN_KINASE_DOM"/>
    <property type="match status" value="1"/>
</dbReference>
<dbReference type="InterPro" id="IPR008271">
    <property type="entry name" value="Ser/Thr_kinase_AS"/>
</dbReference>
<dbReference type="EMBL" id="CP011125">
    <property type="protein sequence ID" value="AKF07837.1"/>
    <property type="molecule type" value="Genomic_DNA"/>
</dbReference>
<protein>
    <submittedName>
        <fullName evidence="8">Serine/threonine protein kinase</fullName>
    </submittedName>
</protein>
<dbReference type="CDD" id="cd14014">
    <property type="entry name" value="STKc_PknB_like"/>
    <property type="match status" value="1"/>
</dbReference>
<evidence type="ECO:0000313" key="8">
    <source>
        <dbReference type="EMBL" id="AKF07837.1"/>
    </source>
</evidence>
<dbReference type="Gene3D" id="1.10.510.10">
    <property type="entry name" value="Transferase(Phosphotransferase) domain 1"/>
    <property type="match status" value="1"/>
</dbReference>
<proteinExistence type="predicted"/>
<name>A0A0F6W599_9BACT</name>
<evidence type="ECO:0000313" key="9">
    <source>
        <dbReference type="Proteomes" id="UP000034883"/>
    </source>
</evidence>
<dbReference type="Pfam" id="PF00069">
    <property type="entry name" value="Pkinase"/>
    <property type="match status" value="1"/>
</dbReference>
<evidence type="ECO:0000256" key="2">
    <source>
        <dbReference type="ARBA" id="ARBA00022741"/>
    </source>
</evidence>
<evidence type="ECO:0000256" key="3">
    <source>
        <dbReference type="ARBA" id="ARBA00022777"/>
    </source>
</evidence>
<dbReference type="InterPro" id="IPR011009">
    <property type="entry name" value="Kinase-like_dom_sf"/>
</dbReference>